<evidence type="ECO:0000313" key="5">
    <source>
        <dbReference type="EMBL" id="MEE2041016.1"/>
    </source>
</evidence>
<name>A0ABU7KFJ0_9ACTN</name>
<dbReference type="Pfam" id="PF14525">
    <property type="entry name" value="AraC_binding_2"/>
    <property type="match status" value="1"/>
</dbReference>
<keyword evidence="3" id="KW-0804">Transcription</keyword>
<protein>
    <submittedName>
        <fullName evidence="5">Helix-turn-helix domain-containing protein</fullName>
    </submittedName>
</protein>
<dbReference type="InterPro" id="IPR020449">
    <property type="entry name" value="Tscrpt_reg_AraC-type_HTH"/>
</dbReference>
<comment type="caution">
    <text evidence="5">The sequence shown here is derived from an EMBL/GenBank/DDBJ whole genome shotgun (WGS) entry which is preliminary data.</text>
</comment>
<dbReference type="InterPro" id="IPR035418">
    <property type="entry name" value="AraC-bd_2"/>
</dbReference>
<evidence type="ECO:0000259" key="4">
    <source>
        <dbReference type="PROSITE" id="PS01124"/>
    </source>
</evidence>
<feature type="domain" description="HTH araC/xylS-type" evidence="4">
    <location>
        <begin position="218"/>
        <end position="319"/>
    </location>
</feature>
<dbReference type="Proteomes" id="UP001356095">
    <property type="component" value="Unassembled WGS sequence"/>
</dbReference>
<dbReference type="RefSeq" id="WP_330094780.1">
    <property type="nucleotide sequence ID" value="NZ_JAUZMY010000039.1"/>
</dbReference>
<evidence type="ECO:0000256" key="1">
    <source>
        <dbReference type="ARBA" id="ARBA00023015"/>
    </source>
</evidence>
<dbReference type="SMART" id="SM00342">
    <property type="entry name" value="HTH_ARAC"/>
    <property type="match status" value="1"/>
</dbReference>
<proteinExistence type="predicted"/>
<dbReference type="InterPro" id="IPR050204">
    <property type="entry name" value="AraC_XylS_family_regulators"/>
</dbReference>
<accession>A0ABU7KFJ0</accession>
<dbReference type="EMBL" id="JAUZMY010000039">
    <property type="protein sequence ID" value="MEE2041016.1"/>
    <property type="molecule type" value="Genomic_DNA"/>
</dbReference>
<keyword evidence="2" id="KW-0238">DNA-binding</keyword>
<organism evidence="5 6">
    <name type="scientific">Nocardiopsis codii</name>
    <dbReference type="NCBI Taxonomy" id="3065942"/>
    <lineage>
        <taxon>Bacteria</taxon>
        <taxon>Bacillati</taxon>
        <taxon>Actinomycetota</taxon>
        <taxon>Actinomycetes</taxon>
        <taxon>Streptosporangiales</taxon>
        <taxon>Nocardiopsidaceae</taxon>
        <taxon>Nocardiopsis</taxon>
    </lineage>
</organism>
<dbReference type="PROSITE" id="PS01124">
    <property type="entry name" value="HTH_ARAC_FAMILY_2"/>
    <property type="match status" value="1"/>
</dbReference>
<dbReference type="InterPro" id="IPR018060">
    <property type="entry name" value="HTH_AraC"/>
</dbReference>
<evidence type="ECO:0000256" key="2">
    <source>
        <dbReference type="ARBA" id="ARBA00023125"/>
    </source>
</evidence>
<dbReference type="InterPro" id="IPR009057">
    <property type="entry name" value="Homeodomain-like_sf"/>
</dbReference>
<dbReference type="SUPFAM" id="SSF46689">
    <property type="entry name" value="Homeodomain-like"/>
    <property type="match status" value="1"/>
</dbReference>
<sequence length="328" mass="37087">MIRSEFNTDDLPAEDRFDIWRHHVVRAPTPMDATSDRIVDFHVSQRDLHLDAARVWMMGLRALTLHRTPHLIKRSDPEAYNICLIRSGSLDRGWGGQEATYGPYDIHVNDSSRPFDLQAPGGKGLVMSVGVDIPKRMLSLPQRQADRMDGLRLSGREGIGALLGVFLTQLTENPRAYTASDGPRLALPLGDLVSALFAHTLEAEKTLVPESRTRSLLLRIRAFVHEHLHEPHLTPSTIAAAHHISVSYLHRLFQQDDITVSAWIRQQRLERTRRNLADPTLSEVPIHLIAARWGFSHPAAFSRAFRAAYGIAPRDYRHRFHGSEGRIE</sequence>
<dbReference type="Pfam" id="PF12833">
    <property type="entry name" value="HTH_18"/>
    <property type="match status" value="1"/>
</dbReference>
<keyword evidence="1" id="KW-0805">Transcription regulation</keyword>
<evidence type="ECO:0000313" key="6">
    <source>
        <dbReference type="Proteomes" id="UP001356095"/>
    </source>
</evidence>
<evidence type="ECO:0000256" key="3">
    <source>
        <dbReference type="ARBA" id="ARBA00023163"/>
    </source>
</evidence>
<dbReference type="PANTHER" id="PTHR46796">
    <property type="entry name" value="HTH-TYPE TRANSCRIPTIONAL ACTIVATOR RHAS-RELATED"/>
    <property type="match status" value="1"/>
</dbReference>
<gene>
    <name evidence="5" type="ORF">Q8791_27720</name>
</gene>
<dbReference type="Gene3D" id="1.10.10.60">
    <property type="entry name" value="Homeodomain-like"/>
    <property type="match status" value="1"/>
</dbReference>
<reference evidence="5 6" key="1">
    <citation type="submission" date="2023-08" db="EMBL/GenBank/DDBJ databases">
        <authorList>
            <person name="Girao M."/>
            <person name="Carvalho M.F."/>
        </authorList>
    </citation>
    <scope>NUCLEOTIDE SEQUENCE [LARGE SCALE GENOMIC DNA]</scope>
    <source>
        <strain evidence="5 6">CT-R113</strain>
    </source>
</reference>
<dbReference type="PRINTS" id="PR00032">
    <property type="entry name" value="HTHARAC"/>
</dbReference>
<keyword evidence="6" id="KW-1185">Reference proteome</keyword>
<dbReference type="PANTHER" id="PTHR46796:SF6">
    <property type="entry name" value="ARAC SUBFAMILY"/>
    <property type="match status" value="1"/>
</dbReference>